<reference evidence="2 3" key="1">
    <citation type="journal article" date="2018" name="Nat. Biotechnol.">
        <title>A standardized bacterial taxonomy based on genome phylogeny substantially revises the tree of life.</title>
        <authorList>
            <person name="Parks D.H."/>
            <person name="Chuvochina M."/>
            <person name="Waite D.W."/>
            <person name="Rinke C."/>
            <person name="Skarshewski A."/>
            <person name="Chaumeil P.A."/>
            <person name="Hugenholtz P."/>
        </authorList>
    </citation>
    <scope>NUCLEOTIDE SEQUENCE [LARGE SCALE GENOMIC DNA]</scope>
    <source>
        <strain evidence="2">UBA11247</strain>
    </source>
</reference>
<dbReference type="AlphaFoldDB" id="A0A3D4T167"/>
<accession>A0A3D4T167</accession>
<gene>
    <name evidence="2" type="ORF">DIW82_09425</name>
</gene>
<comment type="caution">
    <text evidence="2">The sequence shown here is derived from an EMBL/GenBank/DDBJ whole genome shotgun (WGS) entry which is preliminary data.</text>
</comment>
<dbReference type="EMBL" id="DQID01000243">
    <property type="protein sequence ID" value="HCT14981.1"/>
    <property type="molecule type" value="Genomic_DNA"/>
</dbReference>
<proteinExistence type="predicted"/>
<feature type="compositionally biased region" description="Gly residues" evidence="1">
    <location>
        <begin position="414"/>
        <end position="423"/>
    </location>
</feature>
<organism evidence="2 3">
    <name type="scientific">Corynebacterium nuruki</name>
    <dbReference type="NCBI Taxonomy" id="1032851"/>
    <lineage>
        <taxon>Bacteria</taxon>
        <taxon>Bacillati</taxon>
        <taxon>Actinomycetota</taxon>
        <taxon>Actinomycetes</taxon>
        <taxon>Mycobacteriales</taxon>
        <taxon>Corynebacteriaceae</taxon>
        <taxon>Corynebacterium</taxon>
    </lineage>
</organism>
<dbReference type="Proteomes" id="UP000261739">
    <property type="component" value="Unassembled WGS sequence"/>
</dbReference>
<dbReference type="PRINTS" id="PR01500">
    <property type="entry name" value="TROPOELASTIN"/>
</dbReference>
<protein>
    <submittedName>
        <fullName evidence="2">Uncharacterized protein</fullName>
    </submittedName>
</protein>
<feature type="region of interest" description="Disordered" evidence="1">
    <location>
        <begin position="302"/>
        <end position="551"/>
    </location>
</feature>
<evidence type="ECO:0000313" key="2">
    <source>
        <dbReference type="EMBL" id="HCT14981.1"/>
    </source>
</evidence>
<evidence type="ECO:0000313" key="3">
    <source>
        <dbReference type="Proteomes" id="UP000261739"/>
    </source>
</evidence>
<dbReference type="STRING" id="863239.GCA_000213935_02757"/>
<sequence>MLSAEIAGFTTSPALGAVASQYAAYLGGHPGSLQVATEAVTKNLEFLHTSMTRLADALTKQEDLAEKCFITGPGLIELPDGLGKFVLPNRTHVPILDLGYLAPVAATEATTPLSALTAMFAGSDGAVIAAADAWTEAGTRMTGVVDALTSAGSLLAATTEGEAFDAAQKTIAEVAKQGTVIAMNSTAMGTAMAELAPIRASAHAQLVALEAEADSRKAAIAAAGATNPAAAASAPAALAAAETQTQAEVAAFVSSYLQPALDTARPRVTNLGVEVVGHTGGDTLTTGATPTLPSEEVATQVAGGATAAGQTTAASPLTAASHPAGATGAPTAAPTGSPAPAGQVGQVATAPAGSPVPAPAAATTGDRAATALVPPTGRPTLTTAAGAAPTGRTAAMPPTTGPAVPARPATPAAGLGGAAGRGTTGSPRGTVVQPLLPRSVNGTGAVPGTGQGTGVGRGPGAGGATGVPGGAGARPFGGHGGNGGSGIHGGLSGPGPVSGTAAGGGAGAGTRGGGVPMGGGIGGPAGGRAGAGRTDRKPGASPFAAGPKTSTRDLVTDYFRRQFLGKKPRTVKKVIR</sequence>
<dbReference type="RefSeq" id="WP_273052232.1">
    <property type="nucleotide sequence ID" value="NZ_DAITTW010000008.1"/>
</dbReference>
<evidence type="ECO:0000256" key="1">
    <source>
        <dbReference type="SAM" id="MobiDB-lite"/>
    </source>
</evidence>
<feature type="compositionally biased region" description="Low complexity" evidence="1">
    <location>
        <begin position="302"/>
        <end position="413"/>
    </location>
</feature>
<feature type="compositionally biased region" description="Gly residues" evidence="1">
    <location>
        <begin position="501"/>
        <end position="530"/>
    </location>
</feature>
<name>A0A3D4T167_9CORY</name>
<feature type="compositionally biased region" description="Gly residues" evidence="1">
    <location>
        <begin position="445"/>
        <end position="493"/>
    </location>
</feature>